<feature type="signal peptide" evidence="2">
    <location>
        <begin position="1"/>
        <end position="20"/>
    </location>
</feature>
<sequence length="155" mass="14829">MQFKTLATVCVLALIRPATADLAGDIGNAVGDVIEIGQSVASGAANVATVIVAGAVGVATEVAAGAESAATNLASHVVNQSTRLSSARSTATASPSGSGSDSSSNKAKATGTPTNAAGAVENTAEDYNDTTSGAAAFRGVGVAAGFTALAALLTF</sequence>
<evidence type="ECO:0000313" key="4">
    <source>
        <dbReference type="Proteomes" id="UP001150569"/>
    </source>
</evidence>
<dbReference type="Proteomes" id="UP001150569">
    <property type="component" value="Unassembled WGS sequence"/>
</dbReference>
<evidence type="ECO:0000256" key="1">
    <source>
        <dbReference type="SAM" id="MobiDB-lite"/>
    </source>
</evidence>
<comment type="caution">
    <text evidence="3">The sequence shown here is derived from an EMBL/GenBank/DDBJ whole genome shotgun (WGS) entry which is preliminary data.</text>
</comment>
<proteinExistence type="predicted"/>
<feature type="compositionally biased region" description="Low complexity" evidence="1">
    <location>
        <begin position="81"/>
        <end position="104"/>
    </location>
</feature>
<feature type="compositionally biased region" description="Polar residues" evidence="1">
    <location>
        <begin position="105"/>
        <end position="115"/>
    </location>
</feature>
<protein>
    <submittedName>
        <fullName evidence="3">Uncharacterized protein</fullName>
    </submittedName>
</protein>
<gene>
    <name evidence="3" type="ORF">IWQ60_009821</name>
</gene>
<evidence type="ECO:0000313" key="3">
    <source>
        <dbReference type="EMBL" id="KAJ1912095.1"/>
    </source>
</evidence>
<organism evidence="3 4">
    <name type="scientific">Tieghemiomyces parasiticus</name>
    <dbReference type="NCBI Taxonomy" id="78921"/>
    <lineage>
        <taxon>Eukaryota</taxon>
        <taxon>Fungi</taxon>
        <taxon>Fungi incertae sedis</taxon>
        <taxon>Zoopagomycota</taxon>
        <taxon>Kickxellomycotina</taxon>
        <taxon>Dimargaritomycetes</taxon>
        <taxon>Dimargaritales</taxon>
        <taxon>Dimargaritaceae</taxon>
        <taxon>Tieghemiomyces</taxon>
    </lineage>
</organism>
<dbReference type="EMBL" id="JANBPT010000864">
    <property type="protein sequence ID" value="KAJ1912095.1"/>
    <property type="molecule type" value="Genomic_DNA"/>
</dbReference>
<feature type="chain" id="PRO_5040871919" evidence="2">
    <location>
        <begin position="21"/>
        <end position="155"/>
    </location>
</feature>
<keyword evidence="2" id="KW-0732">Signal</keyword>
<evidence type="ECO:0000256" key="2">
    <source>
        <dbReference type="SAM" id="SignalP"/>
    </source>
</evidence>
<name>A0A9W7ZN74_9FUNG</name>
<keyword evidence="4" id="KW-1185">Reference proteome</keyword>
<dbReference type="AlphaFoldDB" id="A0A9W7ZN74"/>
<accession>A0A9W7ZN74</accession>
<feature type="region of interest" description="Disordered" evidence="1">
    <location>
        <begin position="79"/>
        <end position="121"/>
    </location>
</feature>
<reference evidence="3" key="1">
    <citation type="submission" date="2022-07" db="EMBL/GenBank/DDBJ databases">
        <title>Phylogenomic reconstructions and comparative analyses of Kickxellomycotina fungi.</title>
        <authorList>
            <person name="Reynolds N.K."/>
            <person name="Stajich J.E."/>
            <person name="Barry K."/>
            <person name="Grigoriev I.V."/>
            <person name="Crous P."/>
            <person name="Smith M.E."/>
        </authorList>
    </citation>
    <scope>NUCLEOTIDE SEQUENCE</scope>
    <source>
        <strain evidence="3">RSA 861</strain>
    </source>
</reference>